<organism evidence="1 2">
    <name type="scientific">Clostridium amylolyticum</name>
    <dbReference type="NCBI Taxonomy" id="1121298"/>
    <lineage>
        <taxon>Bacteria</taxon>
        <taxon>Bacillati</taxon>
        <taxon>Bacillota</taxon>
        <taxon>Clostridia</taxon>
        <taxon>Eubacteriales</taxon>
        <taxon>Clostridiaceae</taxon>
        <taxon>Clostridium</taxon>
    </lineage>
</organism>
<accession>A0A1M6FKC7</accession>
<keyword evidence="2" id="KW-1185">Reference proteome</keyword>
<evidence type="ECO:0000313" key="2">
    <source>
        <dbReference type="Proteomes" id="UP000184080"/>
    </source>
</evidence>
<gene>
    <name evidence="1" type="ORF">SAMN05444401_1978</name>
</gene>
<dbReference type="RefSeq" id="WP_073005985.1">
    <property type="nucleotide sequence ID" value="NZ_FQZO01000002.1"/>
</dbReference>
<protein>
    <submittedName>
        <fullName evidence="1">Uncharacterized protein</fullName>
    </submittedName>
</protein>
<reference evidence="1 2" key="1">
    <citation type="submission" date="2016-11" db="EMBL/GenBank/DDBJ databases">
        <authorList>
            <person name="Jaros S."/>
            <person name="Januszkiewicz K."/>
            <person name="Wedrychowicz H."/>
        </authorList>
    </citation>
    <scope>NUCLEOTIDE SEQUENCE [LARGE SCALE GENOMIC DNA]</scope>
    <source>
        <strain evidence="1 2">DSM 21864</strain>
    </source>
</reference>
<sequence>MDLKEFYFQNIQEAEYHYRFHDSIKNVNRIYNMFSGYEDVDDYEFEVYDAEEAITKFRELCQPEVNFSSSENKCWFYLITYYLYKMGYEIKEFPRVLARPPVDPSDFTCGEIRNRIIAQGDDDNGTVRYAVRRKFVASFTFELKSSHIDIDNLINQKFVEISNRQASFNNMSTDEKLAEIANLIENLLKKNGKFITPDYSKICFDYISNDIVTSYRKKMHCFRHATDEAIAERNSYSEDQKNFFVDYGLTIVKVIHSLLK</sequence>
<proteinExistence type="predicted"/>
<name>A0A1M6FKC7_9CLOT</name>
<dbReference type="EMBL" id="FQZO01000002">
    <property type="protein sequence ID" value="SHI98134.1"/>
    <property type="molecule type" value="Genomic_DNA"/>
</dbReference>
<dbReference type="OrthoDB" id="2029453at2"/>
<dbReference type="Proteomes" id="UP000184080">
    <property type="component" value="Unassembled WGS sequence"/>
</dbReference>
<dbReference type="AlphaFoldDB" id="A0A1M6FKC7"/>
<evidence type="ECO:0000313" key="1">
    <source>
        <dbReference type="EMBL" id="SHI98134.1"/>
    </source>
</evidence>